<reference evidence="2 3" key="1">
    <citation type="journal article" date="2019" name="Commun. Biol.">
        <title>The bagworm genome reveals a unique fibroin gene that provides high tensile strength.</title>
        <authorList>
            <person name="Kono N."/>
            <person name="Nakamura H."/>
            <person name="Ohtoshi R."/>
            <person name="Tomita M."/>
            <person name="Numata K."/>
            <person name="Arakawa K."/>
        </authorList>
    </citation>
    <scope>NUCLEOTIDE SEQUENCE [LARGE SCALE GENOMIC DNA]</scope>
</reference>
<protein>
    <submittedName>
        <fullName evidence="2">Uncharacterized protein</fullName>
    </submittedName>
</protein>
<accession>A0A4C1TRH2</accession>
<dbReference type="AlphaFoldDB" id="A0A4C1TRH2"/>
<organism evidence="2 3">
    <name type="scientific">Eumeta variegata</name>
    <name type="common">Bagworm moth</name>
    <name type="synonym">Eumeta japonica</name>
    <dbReference type="NCBI Taxonomy" id="151549"/>
    <lineage>
        <taxon>Eukaryota</taxon>
        <taxon>Metazoa</taxon>
        <taxon>Ecdysozoa</taxon>
        <taxon>Arthropoda</taxon>
        <taxon>Hexapoda</taxon>
        <taxon>Insecta</taxon>
        <taxon>Pterygota</taxon>
        <taxon>Neoptera</taxon>
        <taxon>Endopterygota</taxon>
        <taxon>Lepidoptera</taxon>
        <taxon>Glossata</taxon>
        <taxon>Ditrysia</taxon>
        <taxon>Tineoidea</taxon>
        <taxon>Psychidae</taxon>
        <taxon>Oiketicinae</taxon>
        <taxon>Eumeta</taxon>
    </lineage>
</organism>
<evidence type="ECO:0000256" key="1">
    <source>
        <dbReference type="SAM" id="MobiDB-lite"/>
    </source>
</evidence>
<sequence>MAIYRNSAVQVQPQDDEPGSSEDPADRSRRRRHLYARGGVWTPGRNSLSEKLLKISHSGVIFPLHVVCISQHIQGVFEIDGKRLSGYFLIGEIDLHVTFHEQPLLRRNVMIR</sequence>
<dbReference type="Proteomes" id="UP000299102">
    <property type="component" value="Unassembled WGS sequence"/>
</dbReference>
<feature type="region of interest" description="Disordered" evidence="1">
    <location>
        <begin position="1"/>
        <end position="31"/>
    </location>
</feature>
<proteinExistence type="predicted"/>
<evidence type="ECO:0000313" key="3">
    <source>
        <dbReference type="Proteomes" id="UP000299102"/>
    </source>
</evidence>
<name>A0A4C1TRH2_EUMVA</name>
<comment type="caution">
    <text evidence="2">The sequence shown here is derived from an EMBL/GenBank/DDBJ whole genome shotgun (WGS) entry which is preliminary data.</text>
</comment>
<dbReference type="EMBL" id="BGZK01000080">
    <property type="protein sequence ID" value="GBP16577.1"/>
    <property type="molecule type" value="Genomic_DNA"/>
</dbReference>
<gene>
    <name evidence="2" type="ORF">EVAR_19373_1</name>
</gene>
<keyword evidence="3" id="KW-1185">Reference proteome</keyword>
<evidence type="ECO:0000313" key="2">
    <source>
        <dbReference type="EMBL" id="GBP16577.1"/>
    </source>
</evidence>